<organism evidence="1 2">
    <name type="scientific">Aspergillus terreus</name>
    <dbReference type="NCBI Taxonomy" id="33178"/>
    <lineage>
        <taxon>Eukaryota</taxon>
        <taxon>Fungi</taxon>
        <taxon>Dikarya</taxon>
        <taxon>Ascomycota</taxon>
        <taxon>Pezizomycotina</taxon>
        <taxon>Eurotiomycetes</taxon>
        <taxon>Eurotiomycetidae</taxon>
        <taxon>Eurotiales</taxon>
        <taxon>Aspergillaceae</taxon>
        <taxon>Aspergillus</taxon>
        <taxon>Aspergillus subgen. Circumdati</taxon>
    </lineage>
</organism>
<reference evidence="1 2" key="1">
    <citation type="submission" date="2020-01" db="EMBL/GenBank/DDBJ databases">
        <title>Aspergillus terreus IFO 6365 whole genome shotgun sequence.</title>
        <authorList>
            <person name="Kanamasa S."/>
            <person name="Takahashi H."/>
        </authorList>
    </citation>
    <scope>NUCLEOTIDE SEQUENCE [LARGE SCALE GENOMIC DNA]</scope>
    <source>
        <strain evidence="1 2">IFO 6365</strain>
    </source>
</reference>
<keyword evidence="2" id="KW-1185">Reference proteome</keyword>
<dbReference type="AlphaFoldDB" id="A0A5M3Z5H8"/>
<accession>A0A5M3Z5H8</accession>
<name>A0A5M3Z5H8_ASPTE</name>
<evidence type="ECO:0000313" key="2">
    <source>
        <dbReference type="Proteomes" id="UP000452235"/>
    </source>
</evidence>
<gene>
    <name evidence="1" type="ORF">ATEIFO6365_0007014300</name>
</gene>
<dbReference type="OrthoDB" id="2958217at2759"/>
<proteinExistence type="predicted"/>
<sequence length="148" mass="16608">MGYTHYYQVKDPKSPEWQRAWPQLVKDTRRIIEAAGVELSSEDDPDNPTEDIGKLADIENGICLNGVESDGHEMLIIGPDSGEWSFVKTAQKPYDVVVACVLLRAYMLAPNQFGLSSDGFWDEDWNEEARPLHTRLWPDDAVTCPLGG</sequence>
<dbReference type="EMBL" id="BLJY01000007">
    <property type="protein sequence ID" value="GFF17594.1"/>
    <property type="molecule type" value="Genomic_DNA"/>
</dbReference>
<dbReference type="Proteomes" id="UP000452235">
    <property type="component" value="Unassembled WGS sequence"/>
</dbReference>
<dbReference type="VEuPathDB" id="FungiDB:ATEG_05753"/>
<comment type="caution">
    <text evidence="1">The sequence shown here is derived from an EMBL/GenBank/DDBJ whole genome shotgun (WGS) entry which is preliminary data.</text>
</comment>
<evidence type="ECO:0000313" key="1">
    <source>
        <dbReference type="EMBL" id="GFF17594.1"/>
    </source>
</evidence>
<protein>
    <submittedName>
        <fullName evidence="1">Uncharacterized protein</fullName>
    </submittedName>
</protein>